<proteinExistence type="inferred from homology"/>
<evidence type="ECO:0000256" key="4">
    <source>
        <dbReference type="ARBA" id="ARBA00022801"/>
    </source>
</evidence>
<comment type="caution">
    <text evidence="12">The sequence shown here is derived from an EMBL/GenBank/DDBJ whole genome shotgun (WGS) entry which is preliminary data.</text>
</comment>
<comment type="cofactor">
    <cofactor evidence="10">
        <name>Mg(2+)</name>
        <dbReference type="ChEBI" id="CHEBI:18420"/>
    </cofactor>
    <cofactor evidence="10">
        <name>Mn(2+)</name>
        <dbReference type="ChEBI" id="CHEBI:29035"/>
    </cofactor>
</comment>
<gene>
    <name evidence="12" type="primary">cas1c</name>
    <name evidence="10" type="synonym">cas1</name>
    <name evidence="12" type="ORF">DWU89_10290</name>
    <name evidence="11" type="ORF">H8784_10030</name>
</gene>
<evidence type="ECO:0000313" key="11">
    <source>
        <dbReference type="EMBL" id="MBC8602054.1"/>
    </source>
</evidence>
<keyword evidence="2 10" id="KW-0479">Metal-binding</keyword>
<evidence type="ECO:0000256" key="7">
    <source>
        <dbReference type="ARBA" id="ARBA00023125"/>
    </source>
</evidence>
<evidence type="ECO:0000256" key="1">
    <source>
        <dbReference type="ARBA" id="ARBA00022722"/>
    </source>
</evidence>
<dbReference type="GO" id="GO:0004520">
    <property type="term" value="F:DNA endonuclease activity"/>
    <property type="evidence" value="ECO:0007669"/>
    <property type="project" value="InterPro"/>
</dbReference>
<reference evidence="12 13" key="1">
    <citation type="submission" date="2018-07" db="EMBL/GenBank/DDBJ databases">
        <title>Parabacteroides acidifaciens nov. sp., isolated from human feces.</title>
        <authorList>
            <person name="Wang Y.J."/>
        </authorList>
    </citation>
    <scope>NUCLEOTIDE SEQUENCE [LARGE SCALE GENOMIC DNA]</scope>
    <source>
        <strain evidence="12 13">426-9</strain>
    </source>
</reference>
<dbReference type="InterPro" id="IPR050646">
    <property type="entry name" value="Cas1"/>
</dbReference>
<reference evidence="11 14" key="2">
    <citation type="submission" date="2020-08" db="EMBL/GenBank/DDBJ databases">
        <title>Genome public.</title>
        <authorList>
            <person name="Liu C."/>
            <person name="Sun Q."/>
        </authorList>
    </citation>
    <scope>NUCLEOTIDE SEQUENCE [LARGE SCALE GENOMIC DNA]</scope>
    <source>
        <strain evidence="11 14">426_9</strain>
    </source>
</reference>
<feature type="binding site" evidence="10">
    <location>
        <position position="235"/>
    </location>
    <ligand>
        <name>Mn(2+)</name>
        <dbReference type="ChEBI" id="CHEBI:29035"/>
    </ligand>
</feature>
<evidence type="ECO:0000256" key="3">
    <source>
        <dbReference type="ARBA" id="ARBA00022759"/>
    </source>
</evidence>
<dbReference type="GO" id="GO:0051607">
    <property type="term" value="P:defense response to virus"/>
    <property type="evidence" value="ECO:0007669"/>
    <property type="project" value="UniProtKB-UniRule"/>
</dbReference>
<evidence type="ECO:0000313" key="14">
    <source>
        <dbReference type="Proteomes" id="UP000629596"/>
    </source>
</evidence>
<name>A0A3D8HET8_9BACT</name>
<comment type="function">
    <text evidence="10">CRISPR (clustered regularly interspaced short palindromic repeat), is an adaptive immune system that provides protection against mobile genetic elements (viruses, transposable elements and conjugative plasmids). CRISPR clusters contain spacers, sequences complementary to antecedent mobile elements, and target invading nucleic acids. CRISPR clusters are transcribed and processed into CRISPR RNA (crRNA). Acts as a dsDNA endonuclease. Involved in the integration of spacer DNA into the CRISPR cassette.</text>
</comment>
<feature type="binding site" evidence="10">
    <location>
        <position position="167"/>
    </location>
    <ligand>
        <name>Mn(2+)</name>
        <dbReference type="ChEBI" id="CHEBI:29035"/>
    </ligand>
</feature>
<dbReference type="Pfam" id="PF01867">
    <property type="entry name" value="Cas_Cas1"/>
    <property type="match status" value="1"/>
</dbReference>
<dbReference type="InterPro" id="IPR019856">
    <property type="entry name" value="CRISPR-assoc_Cas1_DVULG"/>
</dbReference>
<comment type="similarity">
    <text evidence="10">Belongs to the CRISPR-associated endonuclease Cas1 family.</text>
</comment>
<evidence type="ECO:0000256" key="2">
    <source>
        <dbReference type="ARBA" id="ARBA00022723"/>
    </source>
</evidence>
<evidence type="ECO:0000256" key="5">
    <source>
        <dbReference type="ARBA" id="ARBA00022842"/>
    </source>
</evidence>
<dbReference type="EC" id="3.1.-.-" evidence="10"/>
<dbReference type="CDD" id="cd09721">
    <property type="entry name" value="Cas1_I-C"/>
    <property type="match status" value="1"/>
</dbReference>
<evidence type="ECO:0000256" key="8">
    <source>
        <dbReference type="ARBA" id="ARBA00023211"/>
    </source>
</evidence>
<keyword evidence="3 10" id="KW-0255">Endonuclease</keyword>
<evidence type="ECO:0000256" key="6">
    <source>
        <dbReference type="ARBA" id="ARBA00023118"/>
    </source>
</evidence>
<dbReference type="GO" id="GO:0043571">
    <property type="term" value="P:maintenance of CRISPR repeat elements"/>
    <property type="evidence" value="ECO:0007669"/>
    <property type="project" value="UniProtKB-UniRule"/>
</dbReference>
<dbReference type="HAMAP" id="MF_01470">
    <property type="entry name" value="Cas1"/>
    <property type="match status" value="1"/>
</dbReference>
<dbReference type="Gene3D" id="3.100.10.20">
    <property type="entry name" value="CRISPR-associated endonuclease Cas1, N-terminal domain"/>
    <property type="match status" value="1"/>
</dbReference>
<dbReference type="InterPro" id="IPR002729">
    <property type="entry name" value="CRISPR-assoc_Cas1"/>
</dbReference>
<dbReference type="GO" id="GO:0046872">
    <property type="term" value="F:metal ion binding"/>
    <property type="evidence" value="ECO:0007669"/>
    <property type="project" value="UniProtKB-UniRule"/>
</dbReference>
<dbReference type="EMBL" id="JACRTI010000020">
    <property type="protein sequence ID" value="MBC8602054.1"/>
    <property type="molecule type" value="Genomic_DNA"/>
</dbReference>
<sequence>MRKLLNTLYVTTPEAYLTKDGENVVIRVKDKDIFRIPVLNIEGIVTFGYMGASPALIKMCAERNVGLCFLSANGQFQGRVSGPIKGNVLLRRIQYRIADDTNKSLEISRLFIAGKIANSRTVIDRFKRDHISSNEQLSLFLSVSDKLKRSKNQALVAESSDALRGIEGEAATTYFSVFNQMIISQCEDFPFSGRNRRPPKDKVNALLSFVYTLLNHEVQSALETVGLDPYVGFLHTDRPGRASLALDMMEELRAYLADRLVLSLINRKQISGKGFVEHGDNGIVMDEDVRKEVLLAWQKRKRETIIHPYLNESVPIGLIPYIQAMLLARFLRNDLDNYPVFLMK</sequence>
<keyword evidence="5 10" id="KW-0460">Magnesium</keyword>
<dbReference type="Gene3D" id="1.20.120.920">
    <property type="entry name" value="CRISPR-associated endonuclease Cas1, C-terminal domain"/>
    <property type="match status" value="1"/>
</dbReference>
<feature type="binding site" evidence="10">
    <location>
        <position position="250"/>
    </location>
    <ligand>
        <name>Mn(2+)</name>
        <dbReference type="ChEBI" id="CHEBI:29035"/>
    </ligand>
</feature>
<keyword evidence="7 10" id="KW-0238">DNA-binding</keyword>
<protein>
    <recommendedName>
        <fullName evidence="10">CRISPR-associated endonuclease Cas1</fullName>
        <ecNumber evidence="10">3.1.-.-</ecNumber>
    </recommendedName>
</protein>
<comment type="subunit">
    <text evidence="9 10">Homodimer, forms a heterotetramer with a Cas2 homodimer.</text>
</comment>
<keyword evidence="1 10" id="KW-0540">Nuclease</keyword>
<dbReference type="AlphaFoldDB" id="A0A3D8HET8"/>
<dbReference type="EMBL" id="QREV01000020">
    <property type="protein sequence ID" value="RDU49270.1"/>
    <property type="molecule type" value="Genomic_DNA"/>
</dbReference>
<dbReference type="NCBIfam" id="TIGR00287">
    <property type="entry name" value="cas1"/>
    <property type="match status" value="1"/>
</dbReference>
<evidence type="ECO:0000256" key="9">
    <source>
        <dbReference type="ARBA" id="ARBA00038592"/>
    </source>
</evidence>
<dbReference type="GO" id="GO:0003677">
    <property type="term" value="F:DNA binding"/>
    <property type="evidence" value="ECO:0007669"/>
    <property type="project" value="UniProtKB-KW"/>
</dbReference>
<keyword evidence="14" id="KW-1185">Reference proteome</keyword>
<evidence type="ECO:0000313" key="13">
    <source>
        <dbReference type="Proteomes" id="UP000256321"/>
    </source>
</evidence>
<dbReference type="NCBIfam" id="TIGR03640">
    <property type="entry name" value="cas1_DVULG"/>
    <property type="match status" value="1"/>
</dbReference>
<dbReference type="InterPro" id="IPR042206">
    <property type="entry name" value="CRISPR-assoc_Cas1_C"/>
</dbReference>
<keyword evidence="6 10" id="KW-0051">Antiviral defense</keyword>
<dbReference type="Proteomes" id="UP000256321">
    <property type="component" value="Unassembled WGS sequence"/>
</dbReference>
<dbReference type="PANTHER" id="PTHR34353">
    <property type="entry name" value="CRISPR-ASSOCIATED ENDONUCLEASE CAS1 1"/>
    <property type="match status" value="1"/>
</dbReference>
<dbReference type="GO" id="GO:0016787">
    <property type="term" value="F:hydrolase activity"/>
    <property type="evidence" value="ECO:0007669"/>
    <property type="project" value="UniProtKB-KW"/>
</dbReference>
<accession>A0A3D8HET8</accession>
<evidence type="ECO:0000256" key="10">
    <source>
        <dbReference type="HAMAP-Rule" id="MF_01470"/>
    </source>
</evidence>
<keyword evidence="8 10" id="KW-0464">Manganese</keyword>
<dbReference type="RefSeq" id="WP_115499559.1">
    <property type="nucleotide sequence ID" value="NZ_JACRTI010000020.1"/>
</dbReference>
<keyword evidence="4 10" id="KW-0378">Hydrolase</keyword>
<organism evidence="12 13">
    <name type="scientific">Parabacteroides acidifaciens</name>
    <dbReference type="NCBI Taxonomy" id="2290935"/>
    <lineage>
        <taxon>Bacteria</taxon>
        <taxon>Pseudomonadati</taxon>
        <taxon>Bacteroidota</taxon>
        <taxon>Bacteroidia</taxon>
        <taxon>Bacteroidales</taxon>
        <taxon>Tannerellaceae</taxon>
        <taxon>Parabacteroides</taxon>
    </lineage>
</organism>
<dbReference type="PANTHER" id="PTHR34353:SF2">
    <property type="entry name" value="CRISPR-ASSOCIATED ENDONUCLEASE CAS1 1"/>
    <property type="match status" value="1"/>
</dbReference>
<dbReference type="Proteomes" id="UP000629596">
    <property type="component" value="Unassembled WGS sequence"/>
</dbReference>
<evidence type="ECO:0000313" key="12">
    <source>
        <dbReference type="EMBL" id="RDU49270.1"/>
    </source>
</evidence>
<dbReference type="InterPro" id="IPR042211">
    <property type="entry name" value="CRISPR-assoc_Cas1_N"/>
</dbReference>